<dbReference type="EMBL" id="LSYV01000085">
    <property type="protein sequence ID" value="KXZ43641.1"/>
    <property type="molecule type" value="Genomic_DNA"/>
</dbReference>
<name>A0A150G1F6_GONPE</name>
<organism evidence="2 3">
    <name type="scientific">Gonium pectorale</name>
    <name type="common">Green alga</name>
    <dbReference type="NCBI Taxonomy" id="33097"/>
    <lineage>
        <taxon>Eukaryota</taxon>
        <taxon>Viridiplantae</taxon>
        <taxon>Chlorophyta</taxon>
        <taxon>core chlorophytes</taxon>
        <taxon>Chlorophyceae</taxon>
        <taxon>CS clade</taxon>
        <taxon>Chlamydomonadales</taxon>
        <taxon>Volvocaceae</taxon>
        <taxon>Gonium</taxon>
    </lineage>
</organism>
<feature type="compositionally biased region" description="Pro residues" evidence="1">
    <location>
        <begin position="127"/>
        <end position="156"/>
    </location>
</feature>
<protein>
    <submittedName>
        <fullName evidence="2">Uncharacterized protein</fullName>
    </submittedName>
</protein>
<proteinExistence type="predicted"/>
<accession>A0A150G1F6</accession>
<comment type="caution">
    <text evidence="2">The sequence shown here is derived from an EMBL/GenBank/DDBJ whole genome shotgun (WGS) entry which is preliminary data.</text>
</comment>
<evidence type="ECO:0000313" key="3">
    <source>
        <dbReference type="Proteomes" id="UP000075714"/>
    </source>
</evidence>
<evidence type="ECO:0000256" key="1">
    <source>
        <dbReference type="SAM" id="MobiDB-lite"/>
    </source>
</evidence>
<reference evidence="3" key="1">
    <citation type="journal article" date="2016" name="Nat. Commun.">
        <title>The Gonium pectorale genome demonstrates co-option of cell cycle regulation during the evolution of multicellularity.</title>
        <authorList>
            <person name="Hanschen E.R."/>
            <person name="Marriage T.N."/>
            <person name="Ferris P.J."/>
            <person name="Hamaji T."/>
            <person name="Toyoda A."/>
            <person name="Fujiyama A."/>
            <person name="Neme R."/>
            <person name="Noguchi H."/>
            <person name="Minakuchi Y."/>
            <person name="Suzuki M."/>
            <person name="Kawai-Toyooka H."/>
            <person name="Smith D.R."/>
            <person name="Sparks H."/>
            <person name="Anderson J."/>
            <person name="Bakaric R."/>
            <person name="Luria V."/>
            <person name="Karger A."/>
            <person name="Kirschner M.W."/>
            <person name="Durand P.M."/>
            <person name="Michod R.E."/>
            <person name="Nozaki H."/>
            <person name="Olson B.J."/>
        </authorList>
    </citation>
    <scope>NUCLEOTIDE SEQUENCE [LARGE SCALE GENOMIC DNA]</scope>
    <source>
        <strain evidence="3">NIES-2863</strain>
    </source>
</reference>
<gene>
    <name evidence="2" type="ORF">GPECTOR_84g317</name>
</gene>
<dbReference type="OrthoDB" id="548977at2759"/>
<evidence type="ECO:0000313" key="2">
    <source>
        <dbReference type="EMBL" id="KXZ43641.1"/>
    </source>
</evidence>
<feature type="region of interest" description="Disordered" evidence="1">
    <location>
        <begin position="117"/>
        <end position="206"/>
    </location>
</feature>
<keyword evidence="3" id="KW-1185">Reference proteome</keyword>
<dbReference type="Proteomes" id="UP000075714">
    <property type="component" value="Unassembled WGS sequence"/>
</dbReference>
<dbReference type="AlphaFoldDB" id="A0A150G1F6"/>
<sequence length="412" mass="43934">MGGIEISDGAYAEDVLVRSIRGVGHYVLNWLEVTFVSKGLGLSSFPNYYGDHEKGTSKESEQGGVQAVTLSTFSFLPGLTAFGVCCLAPEGWGNKDYGRFRPVQSIHFNIMGKDRQQIGTRPKNAPNLPPLPPPSPAPPPFPKPPSPPPPPPPPPLNDLSLFVHEEEADVGDKRQGLHSKATLQTSATRDMVQQPGSGGGGGGGAPAVRALRAGAIPLLARRGMQASRVNASRAIRVDATYFGTSLKGALRYNSWTSIDVQRQGKSYSFPSALTRVEYGGYIRKRIFGFSLRFIAIVELYVELNAQIGLYSALAECDLSGRQAFGVGGGITGSLSGVAGLGIDIFVAAIGIESGITLAQPTVSTFAAWTPEVAVFGNTQRPACYSTQTNMRGMQFFIKLTWRGTWTSVPATP</sequence>
<feature type="compositionally biased region" description="Gly residues" evidence="1">
    <location>
        <begin position="196"/>
        <end position="205"/>
    </location>
</feature>